<dbReference type="InterPro" id="IPR023401">
    <property type="entry name" value="ODC_N"/>
</dbReference>
<dbReference type="OrthoDB" id="9809203at2"/>
<evidence type="ECO:0000313" key="3">
    <source>
        <dbReference type="Proteomes" id="UP000215590"/>
    </source>
</evidence>
<dbReference type="AlphaFoldDB" id="A0A256F9R5"/>
<protein>
    <submittedName>
        <fullName evidence="2">Ectoine utilization protein EutC</fullName>
    </submittedName>
</protein>
<dbReference type="PANTHER" id="PTHR13812">
    <property type="entry name" value="KETIMINE REDUCTASE MU-CRYSTALLIN"/>
    <property type="match status" value="1"/>
</dbReference>
<dbReference type="SUPFAM" id="SSF51735">
    <property type="entry name" value="NAD(P)-binding Rossmann-fold domains"/>
    <property type="match status" value="1"/>
</dbReference>
<reference evidence="2 3" key="1">
    <citation type="submission" date="2017-07" db="EMBL/GenBank/DDBJ databases">
        <title>Phylogenetic study on the rhizospheric bacterium Ochrobactrum sp. A44.</title>
        <authorList>
            <person name="Krzyzanowska D.M."/>
            <person name="Ossowicki A."/>
            <person name="Rajewska M."/>
            <person name="Maciag T."/>
            <person name="Kaczynski Z."/>
            <person name="Czerwicka M."/>
            <person name="Jafra S."/>
        </authorList>
    </citation>
    <scope>NUCLEOTIDE SEQUENCE [LARGE SCALE GENOMIC DNA]</scope>
    <source>
        <strain evidence="2 3">DSM 7216</strain>
    </source>
</reference>
<keyword evidence="3" id="KW-1185">Reference proteome</keyword>
<dbReference type="EMBL" id="NNRJ01000061">
    <property type="protein sequence ID" value="OYR11456.1"/>
    <property type="molecule type" value="Genomic_DNA"/>
</dbReference>
<dbReference type="Pfam" id="PF02423">
    <property type="entry name" value="OCD_Mu_crystall"/>
    <property type="match status" value="1"/>
</dbReference>
<dbReference type="Gene3D" id="3.40.50.720">
    <property type="entry name" value="NAD(P)-binding Rossmann-like Domain"/>
    <property type="match status" value="1"/>
</dbReference>
<proteinExistence type="inferred from homology"/>
<organism evidence="2 3">
    <name type="scientific">Brucella thiophenivorans</name>
    <dbReference type="NCBI Taxonomy" id="571255"/>
    <lineage>
        <taxon>Bacteria</taxon>
        <taxon>Pseudomonadati</taxon>
        <taxon>Pseudomonadota</taxon>
        <taxon>Alphaproteobacteria</taxon>
        <taxon>Hyphomicrobiales</taxon>
        <taxon>Brucellaceae</taxon>
        <taxon>Brucella/Ochrobactrum group</taxon>
        <taxon>Brucella</taxon>
    </lineage>
</organism>
<dbReference type="InterPro" id="IPR036291">
    <property type="entry name" value="NAD(P)-bd_dom_sf"/>
</dbReference>
<evidence type="ECO:0000313" key="2">
    <source>
        <dbReference type="EMBL" id="OYR11456.1"/>
    </source>
</evidence>
<dbReference type="Gene3D" id="3.30.1780.10">
    <property type="entry name" value="ornithine cyclodeaminase, domain 1"/>
    <property type="match status" value="1"/>
</dbReference>
<dbReference type="InterPro" id="IPR014334">
    <property type="entry name" value="Ectoine_EutC"/>
</dbReference>
<comment type="caution">
    <text evidence="2">The sequence shown here is derived from an EMBL/GenBank/DDBJ whole genome shotgun (WGS) entry which is preliminary data.</text>
</comment>
<dbReference type="PIRSF" id="PIRSF001439">
    <property type="entry name" value="CryM"/>
    <property type="match status" value="1"/>
</dbReference>
<dbReference type="PANTHER" id="PTHR13812:SF19">
    <property type="entry name" value="KETIMINE REDUCTASE MU-CRYSTALLIN"/>
    <property type="match status" value="1"/>
</dbReference>
<dbReference type="InterPro" id="IPR003462">
    <property type="entry name" value="ODC_Mu_crystall"/>
</dbReference>
<gene>
    <name evidence="2" type="primary">eutC</name>
    <name evidence="2" type="ORF">CEV31_3838</name>
</gene>
<dbReference type="NCBIfam" id="TIGR02992">
    <property type="entry name" value="ectoine_eutC"/>
    <property type="match status" value="1"/>
</dbReference>
<comment type="similarity">
    <text evidence="1">Belongs to the ornithine cyclodeaminase/mu-crystallin family.</text>
</comment>
<dbReference type="RefSeq" id="WP_094509531.1">
    <property type="nucleotide sequence ID" value="NZ_JBHEEK010000021.1"/>
</dbReference>
<name>A0A256F9R5_9HYPH</name>
<dbReference type="NCBIfam" id="NF006141">
    <property type="entry name" value="PRK08291.1"/>
    <property type="match status" value="1"/>
</dbReference>
<dbReference type="Proteomes" id="UP000215590">
    <property type="component" value="Unassembled WGS sequence"/>
</dbReference>
<sequence>MAEMRILTEADLREIISIDLESIACVEDAFRALAGGKVSMPPILRLDIPAERGEVDVKTAYISGLDSFAIKISPGFFNNPSIGLPSTNGLMIQFSAKTGLIEALLLDNGYLTDVRTAAAGAVAAKHLARRDAQIATVMGAGMQAKLQLKALTLVRPITEARIWARDLEKAQRLARDLTQQFGFPVNALRDAQEACRGADIIVTTTPSETPLIKADWLETGQHITAMGSDAEHKNELDPATFERPIIYIADSLNQTRRLGELHHAIKAGVVEADAAFQELGQIILEGDVTQRDRNAITICDLTGTGVQDTAIAHLTTQRASLRDAGAKIDSSKNAGASR</sequence>
<accession>A0A256F9R5</accession>
<dbReference type="GO" id="GO:0005737">
    <property type="term" value="C:cytoplasm"/>
    <property type="evidence" value="ECO:0007669"/>
    <property type="project" value="TreeGrafter"/>
</dbReference>
<evidence type="ECO:0000256" key="1">
    <source>
        <dbReference type="ARBA" id="ARBA00008903"/>
    </source>
</evidence>